<reference evidence="2" key="1">
    <citation type="submission" date="2007-12" db="EMBL/GenBank/DDBJ databases">
        <title>Annotation of Entamoeba dispar SAW760.</title>
        <authorList>
            <person name="Lorenzi H."/>
            <person name="Inman J."/>
            <person name="Schobel S."/>
            <person name="Amedeo P."/>
            <person name="Caler E."/>
        </authorList>
    </citation>
    <scope>NUCLEOTIDE SEQUENCE [LARGE SCALE GENOMIC DNA]</scope>
    <source>
        <strain evidence="2">ATCC PRA-260 / SAW760</strain>
    </source>
</reference>
<evidence type="ECO:0000313" key="2">
    <source>
        <dbReference type="Proteomes" id="UP000008076"/>
    </source>
</evidence>
<dbReference type="VEuPathDB" id="AmoebaDB:EDI_210200"/>
<dbReference type="OMA" id="NDIFCDY"/>
<dbReference type="RefSeq" id="XP_001741729.1">
    <property type="nucleotide sequence ID" value="XM_001741677.1"/>
</dbReference>
<accession>B0EUJ1</accession>
<proteinExistence type="predicted"/>
<dbReference type="GeneID" id="5914331"/>
<dbReference type="Proteomes" id="UP000008076">
    <property type="component" value="Unassembled WGS sequence"/>
</dbReference>
<evidence type="ECO:0000313" key="1">
    <source>
        <dbReference type="EMBL" id="EDR21797.1"/>
    </source>
</evidence>
<organism evidence="2">
    <name type="scientific">Entamoeba dispar (strain ATCC PRA-260 / SAW760)</name>
    <dbReference type="NCBI Taxonomy" id="370354"/>
    <lineage>
        <taxon>Eukaryota</taxon>
        <taxon>Amoebozoa</taxon>
        <taxon>Evosea</taxon>
        <taxon>Archamoebae</taxon>
        <taxon>Mastigamoebida</taxon>
        <taxon>Entamoebidae</taxon>
        <taxon>Entamoeba</taxon>
    </lineage>
</organism>
<dbReference type="AlphaFoldDB" id="B0EUJ1"/>
<gene>
    <name evidence="1" type="ORF">EDI_210200</name>
</gene>
<dbReference type="OrthoDB" id="26854at2759"/>
<keyword evidence="2" id="KW-1185">Reference proteome</keyword>
<dbReference type="EMBL" id="DS550902">
    <property type="protein sequence ID" value="EDR21797.1"/>
    <property type="molecule type" value="Genomic_DNA"/>
</dbReference>
<sequence length="233" mass="27285">MNKTRTNFILNKNDVDLTEKNAVFKSLYEKITNIEIQFNSAIKMIDQQYLRGIDELNQDNKINEFIVQNLETIEEWNGYNHAKVIYKGDSIPQTIIDQWKQKDNITIVVLTHNNQLFLTSLQIPREENPRDRQKNGPIRKIIIQQWKKDENKYVNRVHDSKPYSYLDGDATDFIHVSHEFRIGMDGKGEFSNDIFCDYGVSPRPELGTDHSLCIKQIVVLEWELVGSIQEIQV</sequence>
<dbReference type="eggNOG" id="ENOG502RF08">
    <property type="taxonomic scope" value="Eukaryota"/>
</dbReference>
<dbReference type="KEGG" id="edi:EDI_210200"/>
<protein>
    <submittedName>
        <fullName evidence="1">Uncharacterized protein</fullName>
    </submittedName>
</protein>
<name>B0EUJ1_ENTDS</name>